<proteinExistence type="predicted"/>
<dbReference type="SUPFAM" id="SSF56935">
    <property type="entry name" value="Porins"/>
    <property type="match status" value="1"/>
</dbReference>
<dbReference type="EMBL" id="CP106679">
    <property type="protein sequence ID" value="UXP33683.1"/>
    <property type="molecule type" value="Genomic_DNA"/>
</dbReference>
<dbReference type="Proteomes" id="UP001065174">
    <property type="component" value="Chromosome"/>
</dbReference>
<gene>
    <name evidence="3" type="ORF">N6H18_06915</name>
</gene>
<feature type="signal peptide" evidence="1">
    <location>
        <begin position="1"/>
        <end position="19"/>
    </location>
</feature>
<dbReference type="Gene3D" id="2.60.40.1120">
    <property type="entry name" value="Carboxypeptidase-like, regulatory domain"/>
    <property type="match status" value="1"/>
</dbReference>
<evidence type="ECO:0000313" key="4">
    <source>
        <dbReference type="Proteomes" id="UP001065174"/>
    </source>
</evidence>
<protein>
    <submittedName>
        <fullName evidence="3">Outer membrane beta-barrel protein</fullName>
    </submittedName>
</protein>
<feature type="domain" description="Outer membrane protein beta-barrel" evidence="2">
    <location>
        <begin position="443"/>
        <end position="738"/>
    </location>
</feature>
<dbReference type="RefSeq" id="WP_262311110.1">
    <property type="nucleotide sequence ID" value="NZ_CP106679.1"/>
</dbReference>
<reference evidence="3" key="1">
    <citation type="submission" date="2022-09" db="EMBL/GenBank/DDBJ databases">
        <title>Comparative genomics and taxonomic characterization of three novel marine species of genus Reichenbachiella exhibiting antioxidant and polysaccharide degradation activities.</title>
        <authorList>
            <person name="Muhammad N."/>
            <person name="Lee Y.-J."/>
            <person name="Ko J."/>
            <person name="Kim S.-G."/>
        </authorList>
    </citation>
    <scope>NUCLEOTIDE SEQUENCE</scope>
    <source>
        <strain evidence="3">BKB1-1</strain>
    </source>
</reference>
<name>A0ABY6CW50_9BACT</name>
<organism evidence="3 4">
    <name type="scientific">Reichenbachiella agarivorans</name>
    <dbReference type="NCBI Taxonomy" id="2979464"/>
    <lineage>
        <taxon>Bacteria</taxon>
        <taxon>Pseudomonadati</taxon>
        <taxon>Bacteroidota</taxon>
        <taxon>Cytophagia</taxon>
        <taxon>Cytophagales</taxon>
        <taxon>Reichenbachiellaceae</taxon>
        <taxon>Reichenbachiella</taxon>
    </lineage>
</organism>
<feature type="chain" id="PRO_5047194362" evidence="1">
    <location>
        <begin position="20"/>
        <end position="909"/>
    </location>
</feature>
<dbReference type="Pfam" id="PF14905">
    <property type="entry name" value="OMP_b-brl_3"/>
    <property type="match status" value="1"/>
</dbReference>
<accession>A0ABY6CW50</accession>
<keyword evidence="4" id="KW-1185">Reference proteome</keyword>
<dbReference type="SUPFAM" id="SSF49464">
    <property type="entry name" value="Carboxypeptidase regulatory domain-like"/>
    <property type="match status" value="1"/>
</dbReference>
<dbReference type="InterPro" id="IPR008969">
    <property type="entry name" value="CarboxyPept-like_regulatory"/>
</dbReference>
<sequence>MKKISFLIAILFCSIHSFAQVETSQVFGRLVDKTDGSMIIGATVQLYNIKDSTRSRYAVTDVEGIFLIPKAEHAFYKLNIKSLGYKPYSRTVRINEAEMNFGNILLEQDQQVLDGIEIQGAVVAMEQKGDTVQYNADAYKVNPDASTADLVKKMPGIVIDATGVTSNGETVEQVLLDGKRFFGQDPLLSLNTIPAEIVKKVEVFDQKSEKSQFTGFDDGNTVKTMNVVTKEGKKNGQFGKAYAGYGTDDHYKAGVNVNSFKGDQRLTVIGMSNDINQQNFSSEDLAGIEGSGGGFRRGNNNNLMTGTQNGITQTNSVGLNFTDDWGKKVKFEGSYFYNQTANSQDEVTGRETFLGDSTQYYDQTQDSNTDNLNHRFNSRINYDINDNNKVVIIPKVSFQNNKSLKYTNGLTTDEAGATVNQTENNYKSENNAYNIDNYMSYMHKFEKIGRTASVELRTQYKDTDRENYYEDFTLDSVTQYLTHEIDYTIGSTLGYTEPIGNNGQLSATYELSYNDRSSDKDTYILNPDTGGKIFNSTLSNHFNSAYTTHQTEIAFANRGMGTFYRFGLAYQYATLNNQQELPQEGQYSNGFNSILPFAMGRLEFKGGADLFIRYSTNTSTPSVNQLQNVIDNSNPLFISTGNPELKQSYTHSLIMRLRKANTDKNRSLSNFTRVETTLNYMTNGISFTEKDSVYAGGIVVQKGAQVSAPINLNGYWNVNNNTTYSVLVSKIKSNLNTSVGLNYSRKPGMTNDILNIANTYSGNLNLALASNFSEKIDFNIYYDVSANQVINTIQSNSNSNYITQTTGAKINWIFGDGFVFRNDIYYQKYQGVNDSFDTDYVLWNMSVAKKFLKNDQAEVELSVFDLLGQNQSFSQSINPGYIEEVRTQVLQQYFMLTLSYQLRRFKTSN</sequence>
<keyword evidence="1" id="KW-0732">Signal</keyword>
<evidence type="ECO:0000313" key="3">
    <source>
        <dbReference type="EMBL" id="UXP33683.1"/>
    </source>
</evidence>
<evidence type="ECO:0000256" key="1">
    <source>
        <dbReference type="SAM" id="SignalP"/>
    </source>
</evidence>
<dbReference type="InterPro" id="IPR041700">
    <property type="entry name" value="OMP_b-brl_3"/>
</dbReference>
<evidence type="ECO:0000259" key="2">
    <source>
        <dbReference type="Pfam" id="PF14905"/>
    </source>
</evidence>